<dbReference type="Proteomes" id="UP000325313">
    <property type="component" value="Unassembled WGS sequence"/>
</dbReference>
<evidence type="ECO:0000313" key="5">
    <source>
        <dbReference type="Proteomes" id="UP000325313"/>
    </source>
</evidence>
<sequence length="202" mass="21853">MQYSNTAALQAVCLKRPVIKHKNRSATQTSNQDGKGLESRWQVIFCKPWALAQGGFNNPIGHGFNTRGDRGNSEADSIHQKGETGHSEFRTLAASPSFGGSLREVPVARWGPPSPQKRGDCVKLVQFGTLARKYTLQIQATLSQATPMWLTGGRNCSLTIALSQNLLGFSSTNADALTGDPFALQCIQTNLSPDLPMTPTHT</sequence>
<name>A0A5B0NAN0_PUCGR</name>
<comment type="caution">
    <text evidence="2">The sequence shown here is derived from an EMBL/GenBank/DDBJ whole genome shotgun (WGS) entry which is preliminary data.</text>
</comment>
<gene>
    <name evidence="2" type="ORF">PGT21_010287</name>
    <name evidence="3" type="ORF">PGTUg99_007774</name>
</gene>
<dbReference type="Proteomes" id="UP000324748">
    <property type="component" value="Unassembled WGS sequence"/>
</dbReference>
<proteinExistence type="predicted"/>
<accession>A0A5B0NAN0</accession>
<dbReference type="EMBL" id="VDEP01000036">
    <property type="protein sequence ID" value="KAA1135948.1"/>
    <property type="molecule type" value="Genomic_DNA"/>
</dbReference>
<organism evidence="2 4">
    <name type="scientific">Puccinia graminis f. sp. tritici</name>
    <dbReference type="NCBI Taxonomy" id="56615"/>
    <lineage>
        <taxon>Eukaryota</taxon>
        <taxon>Fungi</taxon>
        <taxon>Dikarya</taxon>
        <taxon>Basidiomycota</taxon>
        <taxon>Pucciniomycotina</taxon>
        <taxon>Pucciniomycetes</taxon>
        <taxon>Pucciniales</taxon>
        <taxon>Pucciniaceae</taxon>
        <taxon>Puccinia</taxon>
    </lineage>
</organism>
<keyword evidence="4" id="KW-1185">Reference proteome</keyword>
<feature type="region of interest" description="Disordered" evidence="1">
    <location>
        <begin position="65"/>
        <end position="86"/>
    </location>
</feature>
<dbReference type="EMBL" id="VSWC01000106">
    <property type="protein sequence ID" value="KAA1085534.1"/>
    <property type="molecule type" value="Genomic_DNA"/>
</dbReference>
<evidence type="ECO:0000256" key="1">
    <source>
        <dbReference type="SAM" id="MobiDB-lite"/>
    </source>
</evidence>
<feature type="compositionally biased region" description="Basic and acidic residues" evidence="1">
    <location>
        <begin position="67"/>
        <end position="86"/>
    </location>
</feature>
<dbReference type="AlphaFoldDB" id="A0A5B0NAN0"/>
<protein>
    <submittedName>
        <fullName evidence="2">Uncharacterized protein</fullName>
    </submittedName>
</protein>
<reference evidence="4 5" key="1">
    <citation type="submission" date="2019-05" db="EMBL/GenBank/DDBJ databases">
        <title>Emergence of the Ug99 lineage of the wheat stem rust pathogen through somatic hybridization.</title>
        <authorList>
            <person name="Li F."/>
            <person name="Upadhyaya N.M."/>
            <person name="Sperschneider J."/>
            <person name="Matny O."/>
            <person name="Nguyen-Phuc H."/>
            <person name="Mago R."/>
            <person name="Raley C."/>
            <person name="Miller M.E."/>
            <person name="Silverstein K.A.T."/>
            <person name="Henningsen E."/>
            <person name="Hirsch C.D."/>
            <person name="Visser B."/>
            <person name="Pretorius Z.A."/>
            <person name="Steffenson B.J."/>
            <person name="Schwessinger B."/>
            <person name="Dodds P.N."/>
            <person name="Figueroa M."/>
        </authorList>
    </citation>
    <scope>NUCLEOTIDE SEQUENCE [LARGE SCALE GENOMIC DNA]</scope>
    <source>
        <strain evidence="2">21-0</strain>
        <strain evidence="3 5">Ug99</strain>
    </source>
</reference>
<evidence type="ECO:0000313" key="2">
    <source>
        <dbReference type="EMBL" id="KAA1085534.1"/>
    </source>
</evidence>
<evidence type="ECO:0000313" key="3">
    <source>
        <dbReference type="EMBL" id="KAA1135948.1"/>
    </source>
</evidence>
<evidence type="ECO:0000313" key="4">
    <source>
        <dbReference type="Proteomes" id="UP000324748"/>
    </source>
</evidence>